<keyword evidence="2" id="KW-0378">Hydrolase</keyword>
<protein>
    <submittedName>
        <fullName evidence="5">Aromatic compound degradation protein PaaI</fullName>
    </submittedName>
</protein>
<dbReference type="Gene3D" id="3.10.129.10">
    <property type="entry name" value="Hotdog Thioesterase"/>
    <property type="match status" value="1"/>
</dbReference>
<feature type="region of interest" description="Disordered" evidence="3">
    <location>
        <begin position="1"/>
        <end position="26"/>
    </location>
</feature>
<evidence type="ECO:0000256" key="3">
    <source>
        <dbReference type="SAM" id="MobiDB-lite"/>
    </source>
</evidence>
<proteinExistence type="inferred from homology"/>
<dbReference type="InParanoid" id="A0A2T0GT56"/>
<gene>
    <name evidence="5" type="ORF">CEP50_16600</name>
</gene>
<dbReference type="InterPro" id="IPR003736">
    <property type="entry name" value="PAAI_dom"/>
</dbReference>
<dbReference type="GO" id="GO:0005829">
    <property type="term" value="C:cytosol"/>
    <property type="evidence" value="ECO:0007669"/>
    <property type="project" value="TreeGrafter"/>
</dbReference>
<evidence type="ECO:0000313" key="5">
    <source>
        <dbReference type="EMBL" id="PRW62223.1"/>
    </source>
</evidence>
<evidence type="ECO:0000256" key="2">
    <source>
        <dbReference type="ARBA" id="ARBA00022801"/>
    </source>
</evidence>
<keyword evidence="6" id="KW-1185">Reference proteome</keyword>
<dbReference type="Proteomes" id="UP000239352">
    <property type="component" value="Unassembled WGS sequence"/>
</dbReference>
<dbReference type="NCBIfam" id="TIGR00369">
    <property type="entry name" value="unchar_dom_1"/>
    <property type="match status" value="1"/>
</dbReference>
<organism evidence="5 6">
    <name type="scientific">Actinopolyspora mortivallis</name>
    <dbReference type="NCBI Taxonomy" id="33906"/>
    <lineage>
        <taxon>Bacteria</taxon>
        <taxon>Bacillati</taxon>
        <taxon>Actinomycetota</taxon>
        <taxon>Actinomycetes</taxon>
        <taxon>Actinopolysporales</taxon>
        <taxon>Actinopolysporaceae</taxon>
        <taxon>Actinopolyspora</taxon>
    </lineage>
</organism>
<accession>A0A2T0GT56</accession>
<dbReference type="InterPro" id="IPR029069">
    <property type="entry name" value="HotDog_dom_sf"/>
</dbReference>
<dbReference type="CDD" id="cd03443">
    <property type="entry name" value="PaaI_thioesterase"/>
    <property type="match status" value="1"/>
</dbReference>
<dbReference type="PANTHER" id="PTHR43240">
    <property type="entry name" value="1,4-DIHYDROXY-2-NAPHTHOYL-COA THIOESTERASE 1"/>
    <property type="match status" value="1"/>
</dbReference>
<dbReference type="FunCoup" id="A0A2T0GT56">
    <property type="interactions" value="1"/>
</dbReference>
<dbReference type="STRING" id="1050202.GCA_000384035_01996"/>
<comment type="caution">
    <text evidence="5">The sequence shown here is derived from an EMBL/GenBank/DDBJ whole genome shotgun (WGS) entry which is preliminary data.</text>
</comment>
<dbReference type="GO" id="GO:0061522">
    <property type="term" value="F:1,4-dihydroxy-2-naphthoyl-CoA thioesterase activity"/>
    <property type="evidence" value="ECO:0007669"/>
    <property type="project" value="TreeGrafter"/>
</dbReference>
<comment type="similarity">
    <text evidence="1">Belongs to the thioesterase PaaI family.</text>
</comment>
<evidence type="ECO:0000259" key="4">
    <source>
        <dbReference type="Pfam" id="PF03061"/>
    </source>
</evidence>
<dbReference type="PANTHER" id="PTHR43240:SF5">
    <property type="entry name" value="1,4-DIHYDROXY-2-NAPHTHOYL-COA THIOESTERASE 1"/>
    <property type="match status" value="1"/>
</dbReference>
<dbReference type="InterPro" id="IPR006683">
    <property type="entry name" value="Thioestr_dom"/>
</dbReference>
<dbReference type="Pfam" id="PF03061">
    <property type="entry name" value="4HBT"/>
    <property type="match status" value="1"/>
</dbReference>
<evidence type="ECO:0000256" key="1">
    <source>
        <dbReference type="ARBA" id="ARBA00008324"/>
    </source>
</evidence>
<evidence type="ECO:0000313" key="6">
    <source>
        <dbReference type="Proteomes" id="UP000239352"/>
    </source>
</evidence>
<dbReference type="RefSeq" id="WP_106114868.1">
    <property type="nucleotide sequence ID" value="NZ_PVSR01000038.1"/>
</dbReference>
<name>A0A2T0GT56_ACTMO</name>
<dbReference type="EMBL" id="PVSR01000038">
    <property type="protein sequence ID" value="PRW62223.1"/>
    <property type="molecule type" value="Genomic_DNA"/>
</dbReference>
<sequence length="149" mass="15792">MAEETNGTVLPGTNEPGAEPLVSEEEQLGSRMGIEITEYDPDRVVGIMPVSGNRQPYGLLHGGANAVLAEQLGSVAAALHAGKDRIAMGLELSCTHHRAVAEGKVTGVATPLHRGNSTATYEIVVTDERGKRTCSARLTCVLRERKTES</sequence>
<dbReference type="AlphaFoldDB" id="A0A2T0GT56"/>
<dbReference type="SUPFAM" id="SSF54637">
    <property type="entry name" value="Thioesterase/thiol ester dehydrase-isomerase"/>
    <property type="match status" value="1"/>
</dbReference>
<reference evidence="5 6" key="1">
    <citation type="submission" date="2018-03" db="EMBL/GenBank/DDBJ databases">
        <title>Actinopolyspora mortivallis from Sahara, screening for active biomolecules.</title>
        <authorList>
            <person name="Selama O."/>
            <person name="Wellington E.M.H."/>
            <person name="Hacene H."/>
        </authorList>
    </citation>
    <scope>NUCLEOTIDE SEQUENCE [LARGE SCALE GENOMIC DNA]</scope>
    <source>
        <strain evidence="5 6">M5A</strain>
    </source>
</reference>
<feature type="domain" description="Thioesterase" evidence="4">
    <location>
        <begin position="57"/>
        <end position="133"/>
    </location>
</feature>